<dbReference type="EMBL" id="MU274300">
    <property type="protein sequence ID" value="KAI0026667.1"/>
    <property type="molecule type" value="Genomic_DNA"/>
</dbReference>
<evidence type="ECO:0000313" key="2">
    <source>
        <dbReference type="Proteomes" id="UP000814128"/>
    </source>
</evidence>
<organism evidence="1 2">
    <name type="scientific">Vararia minispora EC-137</name>
    <dbReference type="NCBI Taxonomy" id="1314806"/>
    <lineage>
        <taxon>Eukaryota</taxon>
        <taxon>Fungi</taxon>
        <taxon>Dikarya</taxon>
        <taxon>Basidiomycota</taxon>
        <taxon>Agaricomycotina</taxon>
        <taxon>Agaricomycetes</taxon>
        <taxon>Russulales</taxon>
        <taxon>Lachnocladiaceae</taxon>
        <taxon>Vararia</taxon>
    </lineage>
</organism>
<accession>A0ACB8Q4N8</accession>
<proteinExistence type="predicted"/>
<protein>
    <submittedName>
        <fullName evidence="1">ATP synthase j chain-domain-containing protein</fullName>
    </submittedName>
</protein>
<reference evidence="1" key="1">
    <citation type="submission" date="2021-02" db="EMBL/GenBank/DDBJ databases">
        <authorList>
            <consortium name="DOE Joint Genome Institute"/>
            <person name="Ahrendt S."/>
            <person name="Looney B.P."/>
            <person name="Miyauchi S."/>
            <person name="Morin E."/>
            <person name="Drula E."/>
            <person name="Courty P.E."/>
            <person name="Chicoki N."/>
            <person name="Fauchery L."/>
            <person name="Kohler A."/>
            <person name="Kuo A."/>
            <person name="Labutti K."/>
            <person name="Pangilinan J."/>
            <person name="Lipzen A."/>
            <person name="Riley R."/>
            <person name="Andreopoulos W."/>
            <person name="He G."/>
            <person name="Johnson J."/>
            <person name="Barry K.W."/>
            <person name="Grigoriev I.V."/>
            <person name="Nagy L."/>
            <person name="Hibbett D."/>
            <person name="Henrissat B."/>
            <person name="Matheny P.B."/>
            <person name="Labbe J."/>
            <person name="Martin F."/>
        </authorList>
    </citation>
    <scope>NUCLEOTIDE SEQUENCE</scope>
    <source>
        <strain evidence="1">EC-137</strain>
    </source>
</reference>
<sequence length="63" mass="7021">MAFFGLRKWPTPVLKPIWPFMAAGAVTFYLVSSLQDAAVRSPEYSSDPKNPHAQRIAAQSPHH</sequence>
<comment type="caution">
    <text evidence="1">The sequence shown here is derived from an EMBL/GenBank/DDBJ whole genome shotgun (WGS) entry which is preliminary data.</text>
</comment>
<keyword evidence="2" id="KW-1185">Reference proteome</keyword>
<gene>
    <name evidence="1" type="ORF">K488DRAFT_65393</name>
</gene>
<evidence type="ECO:0000313" key="1">
    <source>
        <dbReference type="EMBL" id="KAI0026667.1"/>
    </source>
</evidence>
<name>A0ACB8Q4N8_9AGAM</name>
<dbReference type="Proteomes" id="UP000814128">
    <property type="component" value="Unassembled WGS sequence"/>
</dbReference>
<reference evidence="1" key="2">
    <citation type="journal article" date="2022" name="New Phytol.">
        <title>Evolutionary transition to the ectomycorrhizal habit in the genomes of a hyperdiverse lineage of mushroom-forming fungi.</title>
        <authorList>
            <person name="Looney B."/>
            <person name="Miyauchi S."/>
            <person name="Morin E."/>
            <person name="Drula E."/>
            <person name="Courty P.E."/>
            <person name="Kohler A."/>
            <person name="Kuo A."/>
            <person name="LaButti K."/>
            <person name="Pangilinan J."/>
            <person name="Lipzen A."/>
            <person name="Riley R."/>
            <person name="Andreopoulos W."/>
            <person name="He G."/>
            <person name="Johnson J."/>
            <person name="Nolan M."/>
            <person name="Tritt A."/>
            <person name="Barry K.W."/>
            <person name="Grigoriev I.V."/>
            <person name="Nagy L.G."/>
            <person name="Hibbett D."/>
            <person name="Henrissat B."/>
            <person name="Matheny P.B."/>
            <person name="Labbe J."/>
            <person name="Martin F.M."/>
        </authorList>
    </citation>
    <scope>NUCLEOTIDE SEQUENCE</scope>
    <source>
        <strain evidence="1">EC-137</strain>
    </source>
</reference>